<proteinExistence type="predicted"/>
<evidence type="ECO:0008006" key="5">
    <source>
        <dbReference type="Google" id="ProtNLM"/>
    </source>
</evidence>
<evidence type="ECO:0000256" key="2">
    <source>
        <dbReference type="SAM" id="MobiDB-lite"/>
    </source>
</evidence>
<evidence type="ECO:0000256" key="1">
    <source>
        <dbReference type="SAM" id="Coils"/>
    </source>
</evidence>
<dbReference type="EMBL" id="CT868429">
    <property type="protein sequence ID" value="CAK82148.1"/>
    <property type="molecule type" value="Genomic_DNA"/>
</dbReference>
<dbReference type="KEGG" id="ptm:GSPATT00002277001"/>
<keyword evidence="1" id="KW-0175">Coiled coil</keyword>
<evidence type="ECO:0000313" key="4">
    <source>
        <dbReference type="Proteomes" id="UP000000600"/>
    </source>
</evidence>
<sequence>MNEYQSYTSDNRKSKQTINTMEELSKNQSFRILKLQTSGLGKLNNSSKRNPQNFDVSQVSTSMPLSQKNMLSFLAHEEQSKRPNSYEQLFYDLQQSKQQVNNLKDENTRLRTKVQHNEREFQKYENLIEDLTTQKKSNNQDLQIISLRKQVKDKSSELEDKMKEMEILKRNSKVCKLQELEVLMLIELQVEKKVYFEQTLMMKHMLQMAQDQIQYQKSKLEQVQQLESQLDVCHEQLFKLQQQNNESLDIISKRDQTIKEMKIQLKNHSIKQQQLVQKQQTIQQKYDNLQLLYQSIKGNNNNNTQPKDTVIKFPKDLVILKLHQKRVTMSQFNDAIETLKKAKNKQEFISLLQQEPFQLSESESQQVVDKLTGTQTLSQQFITQLSYHSLEGLDEQKAQQLINKSLQSKKDRVRQYWIQYKYKKVGRDDIIKFIQAMNFNWDQQITSYFLLEIFQNTMSNNNVTDNSEQNSQSMRVSIDFVTNPFSRQSHHKSSNEVQQQDSFIRDLNEQQSNQQVIENFNPNDEVLINQFFPADEEDKQFEIISSCPQEKLTSKYQQQNEIQEVNEEDMLSSKPQDEDNINDMAYLESNQQEEIVQEVKSLEILSDYQQ</sequence>
<name>A0DGI1_PARTE</name>
<dbReference type="OrthoDB" id="305435at2759"/>
<dbReference type="AlphaFoldDB" id="A0DGI1"/>
<evidence type="ECO:0000313" key="3">
    <source>
        <dbReference type="EMBL" id="CAK82148.1"/>
    </source>
</evidence>
<gene>
    <name evidence="3" type="ORF">GSPATT00002277001</name>
</gene>
<dbReference type="RefSeq" id="XP_001449545.1">
    <property type="nucleotide sequence ID" value="XM_001449508.1"/>
</dbReference>
<protein>
    <recommendedName>
        <fullName evidence="5">GRIP domain-containing protein</fullName>
    </recommendedName>
</protein>
<dbReference type="HOGENOM" id="CLU_449375_0_0_1"/>
<reference evidence="3 4" key="1">
    <citation type="journal article" date="2006" name="Nature">
        <title>Global trends of whole-genome duplications revealed by the ciliate Paramecium tetraurelia.</title>
        <authorList>
            <consortium name="Genoscope"/>
            <person name="Aury J.-M."/>
            <person name="Jaillon O."/>
            <person name="Duret L."/>
            <person name="Noel B."/>
            <person name="Jubin C."/>
            <person name="Porcel B.M."/>
            <person name="Segurens B."/>
            <person name="Daubin V."/>
            <person name="Anthouard V."/>
            <person name="Aiach N."/>
            <person name="Arnaiz O."/>
            <person name="Billaut A."/>
            <person name="Beisson J."/>
            <person name="Blanc I."/>
            <person name="Bouhouche K."/>
            <person name="Camara F."/>
            <person name="Duharcourt S."/>
            <person name="Guigo R."/>
            <person name="Gogendeau D."/>
            <person name="Katinka M."/>
            <person name="Keller A.-M."/>
            <person name="Kissmehl R."/>
            <person name="Klotz C."/>
            <person name="Koll F."/>
            <person name="Le Moue A."/>
            <person name="Lepere C."/>
            <person name="Malinsky S."/>
            <person name="Nowacki M."/>
            <person name="Nowak J.K."/>
            <person name="Plattner H."/>
            <person name="Poulain J."/>
            <person name="Ruiz F."/>
            <person name="Serrano V."/>
            <person name="Zagulski M."/>
            <person name="Dessen P."/>
            <person name="Betermier M."/>
            <person name="Weissenbach J."/>
            <person name="Scarpelli C."/>
            <person name="Schachter V."/>
            <person name="Sperling L."/>
            <person name="Meyer E."/>
            <person name="Cohen J."/>
            <person name="Wincker P."/>
        </authorList>
    </citation>
    <scope>NUCLEOTIDE SEQUENCE [LARGE SCALE GENOMIC DNA]</scope>
    <source>
        <strain evidence="3 4">Stock d4-2</strain>
    </source>
</reference>
<feature type="coiled-coil region" evidence="1">
    <location>
        <begin position="206"/>
        <end position="278"/>
    </location>
</feature>
<dbReference type="OMA" id="HNEREFQ"/>
<feature type="coiled-coil region" evidence="1">
    <location>
        <begin position="86"/>
        <end position="171"/>
    </location>
</feature>
<dbReference type="GeneID" id="5035330"/>
<accession>A0DGI1</accession>
<keyword evidence="4" id="KW-1185">Reference proteome</keyword>
<dbReference type="InParanoid" id="A0DGI1"/>
<dbReference type="Proteomes" id="UP000000600">
    <property type="component" value="Unassembled WGS sequence"/>
</dbReference>
<feature type="region of interest" description="Disordered" evidence="2">
    <location>
        <begin position="41"/>
        <end position="61"/>
    </location>
</feature>
<organism evidence="3 4">
    <name type="scientific">Paramecium tetraurelia</name>
    <dbReference type="NCBI Taxonomy" id="5888"/>
    <lineage>
        <taxon>Eukaryota</taxon>
        <taxon>Sar</taxon>
        <taxon>Alveolata</taxon>
        <taxon>Ciliophora</taxon>
        <taxon>Intramacronucleata</taxon>
        <taxon>Oligohymenophorea</taxon>
        <taxon>Peniculida</taxon>
        <taxon>Parameciidae</taxon>
        <taxon>Paramecium</taxon>
    </lineage>
</organism>